<dbReference type="InterPro" id="IPR036852">
    <property type="entry name" value="Peptidase_S8/S53_dom_sf"/>
</dbReference>
<keyword evidence="2 7" id="KW-0479">Metal-binding</keyword>
<feature type="binding site" evidence="7">
    <location>
        <position position="513"/>
    </location>
    <ligand>
        <name>Ca(2+)</name>
        <dbReference type="ChEBI" id="CHEBI:29108"/>
    </ligand>
</feature>
<dbReference type="SMART" id="SM00944">
    <property type="entry name" value="Pro-kuma_activ"/>
    <property type="match status" value="1"/>
</dbReference>
<dbReference type="GO" id="GO:0046872">
    <property type="term" value="F:metal ion binding"/>
    <property type="evidence" value="ECO:0007669"/>
    <property type="project" value="UniProtKB-UniRule"/>
</dbReference>
<feature type="binding site" evidence="7">
    <location>
        <position position="498"/>
    </location>
    <ligand>
        <name>Ca(2+)</name>
        <dbReference type="ChEBI" id="CHEBI:29108"/>
    </ligand>
</feature>
<feature type="compositionally biased region" description="Low complexity" evidence="8">
    <location>
        <begin position="238"/>
        <end position="251"/>
    </location>
</feature>
<accession>A0A7Y0FGV8</accession>
<dbReference type="Proteomes" id="UP000583127">
    <property type="component" value="Unassembled WGS sequence"/>
</dbReference>
<dbReference type="Pfam" id="PF00082">
    <property type="entry name" value="Peptidase_S8"/>
    <property type="match status" value="1"/>
</dbReference>
<keyword evidence="1 7" id="KW-0645">Protease</keyword>
<dbReference type="GO" id="GO:0006508">
    <property type="term" value="P:proteolysis"/>
    <property type="evidence" value="ECO:0007669"/>
    <property type="project" value="UniProtKB-KW"/>
</dbReference>
<feature type="active site" description="Charge relay system" evidence="7">
    <location>
        <position position="460"/>
    </location>
</feature>
<feature type="domain" description="Peptidase S53" evidence="9">
    <location>
        <begin position="180"/>
        <end position="530"/>
    </location>
</feature>
<keyword evidence="4 7" id="KW-0720">Serine protease</keyword>
<protein>
    <submittedName>
        <fullName evidence="10">S8/S53 family peptidase</fullName>
    </submittedName>
</protein>
<dbReference type="CDD" id="cd11377">
    <property type="entry name" value="Pro-peptidase_S53"/>
    <property type="match status" value="1"/>
</dbReference>
<dbReference type="PANTHER" id="PTHR14218">
    <property type="entry name" value="PROTEASE S8 TRIPEPTIDYL PEPTIDASE I CLN2"/>
    <property type="match status" value="1"/>
</dbReference>
<keyword evidence="11" id="KW-1185">Reference proteome</keyword>
<dbReference type="PROSITE" id="PS51695">
    <property type="entry name" value="SEDOLISIN"/>
    <property type="match status" value="1"/>
</dbReference>
<feature type="active site" description="Charge relay system" evidence="7">
    <location>
        <position position="256"/>
    </location>
</feature>
<evidence type="ECO:0000256" key="6">
    <source>
        <dbReference type="ARBA" id="ARBA00023145"/>
    </source>
</evidence>
<evidence type="ECO:0000256" key="4">
    <source>
        <dbReference type="ARBA" id="ARBA00022825"/>
    </source>
</evidence>
<dbReference type="Gene3D" id="3.40.50.200">
    <property type="entry name" value="Peptidase S8/S53 domain"/>
    <property type="match status" value="1"/>
</dbReference>
<gene>
    <name evidence="10" type="ORF">HHL14_32165</name>
</gene>
<evidence type="ECO:0000313" key="10">
    <source>
        <dbReference type="EMBL" id="NML35463.1"/>
    </source>
</evidence>
<evidence type="ECO:0000256" key="5">
    <source>
        <dbReference type="ARBA" id="ARBA00022837"/>
    </source>
</evidence>
<evidence type="ECO:0000256" key="7">
    <source>
        <dbReference type="PROSITE-ProRule" id="PRU01032"/>
    </source>
</evidence>
<keyword evidence="5 7" id="KW-0106">Calcium</keyword>
<evidence type="ECO:0000256" key="8">
    <source>
        <dbReference type="SAM" id="MobiDB-lite"/>
    </source>
</evidence>
<dbReference type="InterPro" id="IPR015366">
    <property type="entry name" value="S53_propep"/>
</dbReference>
<reference evidence="10 11" key="1">
    <citation type="submission" date="2020-04" db="EMBL/GenBank/DDBJ databases">
        <title>Paraburkholderia sp. G-4-1-8 isolated from soil.</title>
        <authorList>
            <person name="Dahal R.H."/>
        </authorList>
    </citation>
    <scope>NUCLEOTIDE SEQUENCE [LARGE SCALE GENOMIC DNA]</scope>
    <source>
        <strain evidence="10 11">G-4-1-8</strain>
    </source>
</reference>
<keyword evidence="3 7" id="KW-0378">Hydrolase</keyword>
<organism evidence="10 11">
    <name type="scientific">Paraburkholderia antibiotica</name>
    <dbReference type="NCBI Taxonomy" id="2728839"/>
    <lineage>
        <taxon>Bacteria</taxon>
        <taxon>Pseudomonadati</taxon>
        <taxon>Pseudomonadota</taxon>
        <taxon>Betaproteobacteria</taxon>
        <taxon>Burkholderiales</taxon>
        <taxon>Burkholderiaceae</taxon>
        <taxon>Paraburkholderia</taxon>
    </lineage>
</organism>
<feature type="active site" description="Charge relay system" evidence="7">
    <location>
        <position position="252"/>
    </location>
</feature>
<comment type="cofactor">
    <cofactor evidence="7">
        <name>Ca(2+)</name>
        <dbReference type="ChEBI" id="CHEBI:29108"/>
    </cofactor>
    <text evidence="7">Binds 1 Ca(2+) ion per subunit.</text>
</comment>
<dbReference type="InterPro" id="IPR030400">
    <property type="entry name" value="Sedolisin_dom"/>
</dbReference>
<dbReference type="EMBL" id="JABBFZ010000041">
    <property type="protein sequence ID" value="NML35463.1"/>
    <property type="molecule type" value="Genomic_DNA"/>
</dbReference>
<feature type="binding site" evidence="7">
    <location>
        <position position="511"/>
    </location>
    <ligand>
        <name>Ca(2+)</name>
        <dbReference type="ChEBI" id="CHEBI:29108"/>
    </ligand>
</feature>
<dbReference type="SUPFAM" id="SSF54897">
    <property type="entry name" value="Protease propeptides/inhibitors"/>
    <property type="match status" value="1"/>
</dbReference>
<dbReference type="SUPFAM" id="SSF52743">
    <property type="entry name" value="Subtilisin-like"/>
    <property type="match status" value="1"/>
</dbReference>
<dbReference type="InterPro" id="IPR050819">
    <property type="entry name" value="Tripeptidyl-peptidase_I"/>
</dbReference>
<feature type="region of interest" description="Disordered" evidence="8">
    <location>
        <begin position="370"/>
        <end position="398"/>
    </location>
</feature>
<feature type="binding site" evidence="7">
    <location>
        <position position="497"/>
    </location>
    <ligand>
        <name>Ca(2+)</name>
        <dbReference type="ChEBI" id="CHEBI:29108"/>
    </ligand>
</feature>
<proteinExistence type="predicted"/>
<evidence type="ECO:0000256" key="3">
    <source>
        <dbReference type="ARBA" id="ARBA00022801"/>
    </source>
</evidence>
<sequence>MSIRHPLPGSERPVEQGTQVVGQCDPAERIEVFVMLRRQRQAQFDALMQRIEAGDPGVKPLSREALAQEYGAAPEDIAKVRAFAAAHGLTIAREDPAARSVLLSGTIAQFQNAFEVKLEHYQHHTAGQAGQFRGRTGAISVPDDLHGVIEAVLGLDNRPQARPHFRIRPPFEAARAHQVSFTPPQLASLYQFPQGDGDGQCVGIIELGGGYNAADLKSYFASLGVSAPSVKSIGVDQGGNRPNGDPNGPDGEVTLDIEIVGAIVPRATIAVYFTQNSDAGFLDAVSRAVHDTTNKPSVISISWGAPESVWTSQSMQAFNSVLQSAAALGVTICAASGDSGSSDGSGGGDQVDFPASSPYVLACGGTSLSASGPSAGSSPGPSITREVVWNDGEQGGASGGGVSTAFAVPVWQKGLSARSTDGGSTALSGRGVPDVAGDASPLTGYSVLIDGTQTVIGGTSAVAPLWAALIARINAAQGQPAGFVNAKLYKAPDVCNDITQGNNGSFAASVGWDACTGLGSPNGQKVAAAL</sequence>
<dbReference type="AlphaFoldDB" id="A0A7Y0FGV8"/>
<dbReference type="InterPro" id="IPR000209">
    <property type="entry name" value="Peptidase_S8/S53_dom"/>
</dbReference>
<dbReference type="CDD" id="cd04056">
    <property type="entry name" value="Peptidases_S53"/>
    <property type="match status" value="1"/>
</dbReference>
<evidence type="ECO:0000256" key="2">
    <source>
        <dbReference type="ARBA" id="ARBA00022723"/>
    </source>
</evidence>
<dbReference type="GO" id="GO:0004252">
    <property type="term" value="F:serine-type endopeptidase activity"/>
    <property type="evidence" value="ECO:0007669"/>
    <property type="project" value="UniProtKB-UniRule"/>
</dbReference>
<dbReference type="RefSeq" id="WP_169501639.1">
    <property type="nucleotide sequence ID" value="NZ_JABBFZ010000041.1"/>
</dbReference>
<dbReference type="GO" id="GO:0008240">
    <property type="term" value="F:tripeptidyl-peptidase activity"/>
    <property type="evidence" value="ECO:0007669"/>
    <property type="project" value="TreeGrafter"/>
</dbReference>
<evidence type="ECO:0000259" key="9">
    <source>
        <dbReference type="PROSITE" id="PS51695"/>
    </source>
</evidence>
<evidence type="ECO:0000313" key="11">
    <source>
        <dbReference type="Proteomes" id="UP000583127"/>
    </source>
</evidence>
<feature type="compositionally biased region" description="Low complexity" evidence="8">
    <location>
        <begin position="370"/>
        <end position="382"/>
    </location>
</feature>
<dbReference type="Pfam" id="PF09286">
    <property type="entry name" value="Pro-kuma_activ"/>
    <property type="match status" value="1"/>
</dbReference>
<feature type="region of interest" description="Disordered" evidence="8">
    <location>
        <begin position="232"/>
        <end position="251"/>
    </location>
</feature>
<keyword evidence="6" id="KW-0865">Zymogen</keyword>
<name>A0A7Y0FGV8_9BURK</name>
<comment type="caution">
    <text evidence="10">The sequence shown here is derived from an EMBL/GenBank/DDBJ whole genome shotgun (WGS) entry which is preliminary data.</text>
</comment>
<evidence type="ECO:0000256" key="1">
    <source>
        <dbReference type="ARBA" id="ARBA00022670"/>
    </source>
</evidence>
<dbReference type="PANTHER" id="PTHR14218:SF15">
    <property type="entry name" value="TRIPEPTIDYL-PEPTIDASE 1"/>
    <property type="match status" value="1"/>
</dbReference>